<feature type="compositionally biased region" description="Acidic residues" evidence="1">
    <location>
        <begin position="307"/>
        <end position="316"/>
    </location>
</feature>
<organism evidence="2 3">
    <name type="scientific">Fusarium zealandicum</name>
    <dbReference type="NCBI Taxonomy" id="1053134"/>
    <lineage>
        <taxon>Eukaryota</taxon>
        <taxon>Fungi</taxon>
        <taxon>Dikarya</taxon>
        <taxon>Ascomycota</taxon>
        <taxon>Pezizomycotina</taxon>
        <taxon>Sordariomycetes</taxon>
        <taxon>Hypocreomycetidae</taxon>
        <taxon>Hypocreales</taxon>
        <taxon>Nectriaceae</taxon>
        <taxon>Fusarium</taxon>
        <taxon>Fusarium staphyleae species complex</taxon>
    </lineage>
</organism>
<feature type="compositionally biased region" description="Acidic residues" evidence="1">
    <location>
        <begin position="549"/>
        <end position="560"/>
    </location>
</feature>
<feature type="compositionally biased region" description="Basic and acidic residues" evidence="1">
    <location>
        <begin position="906"/>
        <end position="917"/>
    </location>
</feature>
<feature type="region of interest" description="Disordered" evidence="1">
    <location>
        <begin position="1"/>
        <end position="570"/>
    </location>
</feature>
<evidence type="ECO:0000313" key="2">
    <source>
        <dbReference type="EMBL" id="KAF4982312.1"/>
    </source>
</evidence>
<keyword evidence="3" id="KW-1185">Reference proteome</keyword>
<gene>
    <name evidence="2" type="ORF">FZEAL_2041</name>
</gene>
<sequence>MGQLKISDMFSSPQSQPLSQHTTAPSSTGEARSLHKSRGERRSQSPRAELSPRKQRRDRQKAQMRARSPLSQARTNTEPLPSIPSTPVSEIPSSQAEQKQRGTEPDDRIPETPPRGNKRAASTITPNKVAPSTQGTSPFNPFNISSGSESSDSDCKIEKVLPSPNRKRKLPETNRQDQSGKKAKAEQAGAPRHPGLASVKASVLAPKHERLPSKRNPMRRGNPASNSARATPTSQPSSSASNPTAKSALTIKAKTTPKPNDDSDCFIEKVQVSPKKRLQDLQQQANVKRRRVGDAKGASAFVAPDNNPEDGQECSDCELVKIVPSPRKLASKVPVGSDSDADDEATESKDTSSRARRKMAIPRKMVMPKKTQASFSKAENDHSAVVEPAATPTPSSTQAEQSPFIDLSQLSTSEESDFSDEMPDRQAQASQLPAQIVPSPQGDDITGVQGASSQTPAVELASPSHGLIPAQDEPVPQSDNLDSLMAYLDQAQPLVAKREPSPDSSDNELFSTAREYPYDDGDIVQVKLESQEDATPIKQEGSAESASSIDDEAGVEELSSDEMPGLRNIPDICDEDMLQLTHGCILGDEDLIDAGSRNGAGSGSESPISYQSSSGSEEYTSSPPATYQLPLADDDTSRPIKAEPDSESNDETGSEEYSDNDLPRRNIKAEHAGSVANLEEHPATPSPYKLQPVYSGGKLKTENSPGTPATFQPRHRESLVGLKGILKAPKTWPGHESDEETEYSPFPGISPFLKEQIVSSPSERIQHGKDQAKAIRASAQKTRGRELAIVPESSTPAGMSNKRKTLADLRSRSWLPPCPNILKRSAIPAPKQSQGWIQQKKRMTPLAPIPDASSSESDESESNSDSNSDSSEETPSKPPTKRRSPAKQQSKTNERDQASDDEQSEGELKKRLEERQLEPITNSNWVKPPQEVKPSVVRDGVSEHAIKPTVARFEKKTAAGKGFKHTNSDGSSRRYSWDVDWSMPPAQTERTSRAVAAELEHRGIKTDRQYGNFWYNLTMKYSKLAGSHVPLFTAKKKALDDFVEEAMKNDELRRHRGYIKAQKRKEEEEKKKNPKLPEGVEAFQLWGAGETDDESKSEDSDSDGEDLVAKMQADMEKHRKSSGGGTSCGRRKK</sequence>
<feature type="compositionally biased region" description="Polar residues" evidence="1">
    <location>
        <begin position="392"/>
        <end position="401"/>
    </location>
</feature>
<feature type="compositionally biased region" description="Polar residues" evidence="1">
    <location>
        <begin position="120"/>
        <end position="144"/>
    </location>
</feature>
<feature type="compositionally biased region" description="Basic and acidic residues" evidence="1">
    <location>
        <begin position="98"/>
        <end position="110"/>
    </location>
</feature>
<dbReference type="EMBL" id="JABEYC010000127">
    <property type="protein sequence ID" value="KAF4982312.1"/>
    <property type="molecule type" value="Genomic_DNA"/>
</dbReference>
<proteinExistence type="predicted"/>
<feature type="region of interest" description="Disordered" evidence="1">
    <location>
        <begin position="762"/>
        <end position="940"/>
    </location>
</feature>
<name>A0A8H4URN3_9HYPO</name>
<feature type="compositionally biased region" description="Polar residues" evidence="1">
    <location>
        <begin position="69"/>
        <end position="97"/>
    </location>
</feature>
<feature type="region of interest" description="Disordered" evidence="1">
    <location>
        <begin position="728"/>
        <end position="749"/>
    </location>
</feature>
<feature type="compositionally biased region" description="Basic and acidic residues" evidence="1">
    <location>
        <begin position="170"/>
        <end position="185"/>
    </location>
</feature>
<feature type="compositionally biased region" description="Low complexity" evidence="1">
    <location>
        <begin position="227"/>
        <end position="245"/>
    </location>
</feature>
<comment type="caution">
    <text evidence="2">The sequence shown here is derived from an EMBL/GenBank/DDBJ whole genome shotgun (WGS) entry which is preliminary data.</text>
</comment>
<feature type="region of interest" description="Disordered" evidence="1">
    <location>
        <begin position="1057"/>
        <end position="1133"/>
    </location>
</feature>
<dbReference type="OrthoDB" id="10248520at2759"/>
<feature type="compositionally biased region" description="Polar residues" evidence="1">
    <location>
        <begin position="9"/>
        <end position="30"/>
    </location>
</feature>
<feature type="compositionally biased region" description="Basic and acidic residues" evidence="1">
    <location>
        <begin position="764"/>
        <end position="773"/>
    </location>
</feature>
<feature type="region of interest" description="Disordered" evidence="1">
    <location>
        <begin position="590"/>
        <end position="716"/>
    </location>
</feature>
<feature type="compositionally biased region" description="Basic and acidic residues" evidence="1">
    <location>
        <begin position="661"/>
        <end position="671"/>
    </location>
</feature>
<evidence type="ECO:0000313" key="3">
    <source>
        <dbReference type="Proteomes" id="UP000635477"/>
    </source>
</evidence>
<feature type="region of interest" description="Disordered" evidence="1">
    <location>
        <begin position="952"/>
        <end position="976"/>
    </location>
</feature>
<accession>A0A8H4URN3</accession>
<protein>
    <submittedName>
        <fullName evidence="2">Uncharacterized protein</fullName>
    </submittedName>
</protein>
<feature type="compositionally biased region" description="Basic and acidic residues" evidence="1">
    <location>
        <begin position="635"/>
        <end position="644"/>
    </location>
</feature>
<feature type="compositionally biased region" description="Acidic residues" evidence="1">
    <location>
        <begin position="1090"/>
        <end position="1106"/>
    </location>
</feature>
<dbReference type="AlphaFoldDB" id="A0A8H4URN3"/>
<feature type="compositionally biased region" description="Low complexity" evidence="1">
    <location>
        <begin position="603"/>
        <end position="624"/>
    </location>
</feature>
<feature type="compositionally biased region" description="Basic residues" evidence="1">
    <location>
        <begin position="53"/>
        <end position="64"/>
    </location>
</feature>
<feature type="compositionally biased region" description="Acidic residues" evidence="1">
    <location>
        <begin position="645"/>
        <end position="659"/>
    </location>
</feature>
<reference evidence="2" key="2">
    <citation type="submission" date="2020-05" db="EMBL/GenBank/DDBJ databases">
        <authorList>
            <person name="Kim H.-S."/>
            <person name="Proctor R.H."/>
            <person name="Brown D.W."/>
        </authorList>
    </citation>
    <scope>NUCLEOTIDE SEQUENCE</scope>
    <source>
        <strain evidence="2">NRRL 22465</strain>
    </source>
</reference>
<reference evidence="2" key="1">
    <citation type="journal article" date="2020" name="BMC Genomics">
        <title>Correction to: Identification and distribution of gene clusters required for synthesis of sphingolipid metabolism inhibitors in diverse species of the filamentous fungus Fusarium.</title>
        <authorList>
            <person name="Kim H.S."/>
            <person name="Lohmar J.M."/>
            <person name="Busman M."/>
            <person name="Brown D.W."/>
            <person name="Naumann T.A."/>
            <person name="Divon H.H."/>
            <person name="Lysoe E."/>
            <person name="Uhlig S."/>
            <person name="Proctor R.H."/>
        </authorList>
    </citation>
    <scope>NUCLEOTIDE SEQUENCE</scope>
    <source>
        <strain evidence="2">NRRL 22465</strain>
    </source>
</reference>
<dbReference type="Proteomes" id="UP000635477">
    <property type="component" value="Unassembled WGS sequence"/>
</dbReference>
<evidence type="ECO:0000256" key="1">
    <source>
        <dbReference type="SAM" id="MobiDB-lite"/>
    </source>
</evidence>